<accession>A0A0M2PVW0</accession>
<dbReference type="Pfam" id="PF16277">
    <property type="entry name" value="DUF4926"/>
    <property type="match status" value="1"/>
</dbReference>
<keyword evidence="2" id="KW-1185">Reference proteome</keyword>
<evidence type="ECO:0008006" key="3">
    <source>
        <dbReference type="Google" id="ProtNLM"/>
    </source>
</evidence>
<reference evidence="1" key="1">
    <citation type="submission" date="2012-04" db="EMBL/GenBank/DDBJ databases">
        <authorList>
            <person name="Borisov I.G."/>
            <person name="Ivanikova N.V."/>
            <person name="Pinevich A.V."/>
        </authorList>
    </citation>
    <scope>NUCLEOTIDE SEQUENCE</scope>
    <source>
        <strain evidence="1">CALU 1027</strain>
    </source>
</reference>
<dbReference type="Proteomes" id="UP000034681">
    <property type="component" value="Unassembled WGS sequence"/>
</dbReference>
<protein>
    <recommendedName>
        <fullName evidence="3">DUF4926 domain-containing protein</fullName>
    </recommendedName>
</protein>
<comment type="caution">
    <text evidence="1">The sequence shown here is derived from an EMBL/GenBank/DDBJ whole genome shotgun (WGS) entry which is preliminary data.</text>
</comment>
<gene>
    <name evidence="1" type="ORF">PROH_11520</name>
</gene>
<dbReference type="InterPro" id="IPR032568">
    <property type="entry name" value="DUF4926"/>
</dbReference>
<evidence type="ECO:0000313" key="2">
    <source>
        <dbReference type="Proteomes" id="UP000034681"/>
    </source>
</evidence>
<dbReference type="AlphaFoldDB" id="A0A0M2PVW0"/>
<dbReference type="OrthoDB" id="517347at2"/>
<evidence type="ECO:0000313" key="1">
    <source>
        <dbReference type="EMBL" id="KKJ00300.1"/>
    </source>
</evidence>
<dbReference type="RefSeq" id="WP_016922681.1">
    <property type="nucleotide sequence ID" value="NZ_KB235933.1"/>
</dbReference>
<organism evidence="1 2">
    <name type="scientific">Prochlorothrix hollandica PCC 9006 = CALU 1027</name>
    <dbReference type="NCBI Taxonomy" id="317619"/>
    <lineage>
        <taxon>Bacteria</taxon>
        <taxon>Bacillati</taxon>
        <taxon>Cyanobacteriota</taxon>
        <taxon>Cyanophyceae</taxon>
        <taxon>Prochlorotrichales</taxon>
        <taxon>Prochlorotrichaceae</taxon>
        <taxon>Prochlorothrix</taxon>
    </lineage>
</organism>
<dbReference type="EMBL" id="AJTX02000004">
    <property type="protein sequence ID" value="KKJ00300.1"/>
    <property type="molecule type" value="Genomic_DNA"/>
</dbReference>
<sequence length="100" mass="11611">MLKELDVITLTHDFEDYKLRKGTQGAIVHCYYDQQAYEVEFVSDEGETLALLTLERGDIQLERDMIKEQVLELLDCLPSDLLAEVRDFAEFLGQKQRKVS</sequence>
<name>A0A0M2PVW0_PROHO</name>
<proteinExistence type="predicted"/>